<keyword evidence="3 9" id="KW-0812">Transmembrane</keyword>
<dbReference type="PIRSF" id="PIRSF005091">
    <property type="entry name" value="Mmb_sulf_HI1246"/>
    <property type="match status" value="1"/>
</dbReference>
<keyword evidence="7" id="KW-0479">Metal-binding</keyword>
<feature type="transmembrane region" description="Helical" evidence="9">
    <location>
        <begin position="89"/>
        <end position="109"/>
    </location>
</feature>
<dbReference type="InterPro" id="IPR000917">
    <property type="entry name" value="Sulfatase_N"/>
</dbReference>
<feature type="transmembrane region" description="Helical" evidence="9">
    <location>
        <begin position="178"/>
        <end position="199"/>
    </location>
</feature>
<feature type="binding site" evidence="8">
    <location>
        <position position="278"/>
    </location>
    <ligand>
        <name>Mn(2+)</name>
        <dbReference type="ChEBI" id="CHEBI:29035"/>
    </ligand>
</feature>
<dbReference type="GO" id="GO:0005886">
    <property type="term" value="C:plasma membrane"/>
    <property type="evidence" value="ECO:0007669"/>
    <property type="project" value="UniProtKB-SubCell"/>
</dbReference>
<feature type="active site" evidence="6">
    <location>
        <position position="317"/>
    </location>
</feature>
<evidence type="ECO:0000256" key="5">
    <source>
        <dbReference type="ARBA" id="ARBA00023136"/>
    </source>
</evidence>
<dbReference type="Pfam" id="PF00884">
    <property type="entry name" value="Sulfatase"/>
    <property type="match status" value="1"/>
</dbReference>
<reference evidence="11 12" key="1">
    <citation type="submission" date="2018-06" db="EMBL/GenBank/DDBJ databases">
        <title>Mucibacter soli gen. nov., sp. nov., a new member of the family Chitinophagaceae producing mucin.</title>
        <authorList>
            <person name="Kim M.-K."/>
            <person name="Park S."/>
            <person name="Kim T.-S."/>
            <person name="Joung Y."/>
            <person name="Han J.-H."/>
            <person name="Kim S.B."/>
        </authorList>
    </citation>
    <scope>NUCLEOTIDE SEQUENCE [LARGE SCALE GENOMIC DNA]</scope>
    <source>
        <strain evidence="11 12">R1-15</strain>
    </source>
</reference>
<evidence type="ECO:0000313" key="11">
    <source>
        <dbReference type="EMBL" id="PZF73146.1"/>
    </source>
</evidence>
<evidence type="ECO:0000313" key="12">
    <source>
        <dbReference type="Proteomes" id="UP000248745"/>
    </source>
</evidence>
<feature type="binding site" evidence="7">
    <location>
        <position position="433"/>
    </location>
    <ligand>
        <name>substrate</name>
    </ligand>
</feature>
<evidence type="ECO:0000256" key="8">
    <source>
        <dbReference type="PIRSR" id="PIRSR005091-3"/>
    </source>
</evidence>
<gene>
    <name evidence="11" type="ORF">DN068_09750</name>
</gene>
<evidence type="ECO:0000256" key="4">
    <source>
        <dbReference type="ARBA" id="ARBA00022989"/>
    </source>
</evidence>
<feature type="binding site" evidence="8">
    <location>
        <position position="487"/>
    </location>
    <ligand>
        <name>Mn(2+)</name>
        <dbReference type="ChEBI" id="CHEBI:29035"/>
    </ligand>
</feature>
<dbReference type="CDD" id="cd16015">
    <property type="entry name" value="LTA_synthase"/>
    <property type="match status" value="1"/>
</dbReference>
<keyword evidence="7" id="KW-0464">Manganese</keyword>
<evidence type="ECO:0000256" key="3">
    <source>
        <dbReference type="ARBA" id="ARBA00022692"/>
    </source>
</evidence>
<name>A0A2W2BI13_9BACT</name>
<feature type="transmembrane region" description="Helical" evidence="9">
    <location>
        <begin position="57"/>
        <end position="77"/>
    </location>
</feature>
<protein>
    <recommendedName>
        <fullName evidence="10">Sulfatase N-terminal domain-containing protein</fullName>
    </recommendedName>
</protein>
<dbReference type="EMBL" id="QKTW01000015">
    <property type="protein sequence ID" value="PZF73146.1"/>
    <property type="molecule type" value="Genomic_DNA"/>
</dbReference>
<keyword evidence="5 9" id="KW-0472">Membrane</keyword>
<dbReference type="GO" id="GO:0046872">
    <property type="term" value="F:metal ion binding"/>
    <property type="evidence" value="ECO:0007669"/>
    <property type="project" value="UniProtKB-KW"/>
</dbReference>
<comment type="caution">
    <text evidence="11">The sequence shown here is derived from an EMBL/GenBank/DDBJ whole genome shotgun (WGS) entry which is preliminary data.</text>
</comment>
<dbReference type="PANTHER" id="PTHR47371:SF3">
    <property type="entry name" value="PHOSPHOGLYCEROL TRANSFERASE I"/>
    <property type="match status" value="1"/>
</dbReference>
<dbReference type="InterPro" id="IPR050448">
    <property type="entry name" value="OpgB/LTA_synthase_biosynth"/>
</dbReference>
<accession>A0A2W2BI13</accession>
<evidence type="ECO:0000256" key="9">
    <source>
        <dbReference type="SAM" id="Phobius"/>
    </source>
</evidence>
<dbReference type="Proteomes" id="UP000248745">
    <property type="component" value="Unassembled WGS sequence"/>
</dbReference>
<keyword evidence="4 9" id="KW-1133">Transmembrane helix</keyword>
<dbReference type="PANTHER" id="PTHR47371">
    <property type="entry name" value="LIPOTEICHOIC ACID SYNTHASE"/>
    <property type="match status" value="1"/>
</dbReference>
<dbReference type="Gene3D" id="3.40.720.10">
    <property type="entry name" value="Alkaline Phosphatase, subunit A"/>
    <property type="match status" value="1"/>
</dbReference>
<dbReference type="OrthoDB" id="9777768at2"/>
<evidence type="ECO:0000256" key="1">
    <source>
        <dbReference type="ARBA" id="ARBA00004651"/>
    </source>
</evidence>
<dbReference type="AlphaFoldDB" id="A0A2W2BI13"/>
<feature type="domain" description="Sulfatase N-terminal" evidence="10">
    <location>
        <begin position="270"/>
        <end position="542"/>
    </location>
</feature>
<feature type="transmembrane region" description="Helical" evidence="9">
    <location>
        <begin position="141"/>
        <end position="158"/>
    </location>
</feature>
<dbReference type="SUPFAM" id="SSF53649">
    <property type="entry name" value="Alkaline phosphatase-like"/>
    <property type="match status" value="1"/>
</dbReference>
<evidence type="ECO:0000259" key="10">
    <source>
        <dbReference type="Pfam" id="PF00884"/>
    </source>
</evidence>
<comment type="subcellular location">
    <subcellularLocation>
        <location evidence="1">Cell membrane</location>
        <topology evidence="1">Multi-pass membrane protein</topology>
    </subcellularLocation>
</comment>
<organism evidence="11 12">
    <name type="scientific">Taibaiella soli</name>
    <dbReference type="NCBI Taxonomy" id="1649169"/>
    <lineage>
        <taxon>Bacteria</taxon>
        <taxon>Pseudomonadati</taxon>
        <taxon>Bacteroidota</taxon>
        <taxon>Chitinophagia</taxon>
        <taxon>Chitinophagales</taxon>
        <taxon>Chitinophagaceae</taxon>
        <taxon>Taibaiella</taxon>
    </lineage>
</organism>
<evidence type="ECO:0000256" key="2">
    <source>
        <dbReference type="ARBA" id="ARBA00022475"/>
    </source>
</evidence>
<dbReference type="RefSeq" id="WP_110998723.1">
    <property type="nucleotide sequence ID" value="NZ_QKTW01000015.1"/>
</dbReference>
<keyword evidence="12" id="KW-1185">Reference proteome</keyword>
<feature type="transmembrane region" description="Helical" evidence="9">
    <location>
        <begin position="12"/>
        <end position="37"/>
    </location>
</feature>
<proteinExistence type="predicted"/>
<evidence type="ECO:0000256" key="7">
    <source>
        <dbReference type="PIRSR" id="PIRSR005091-2"/>
    </source>
</evidence>
<keyword evidence="2" id="KW-1003">Cell membrane</keyword>
<feature type="binding site" evidence="8">
    <location>
        <position position="488"/>
    </location>
    <ligand>
        <name>Mn(2+)</name>
        <dbReference type="ChEBI" id="CHEBI:29035"/>
    </ligand>
</feature>
<dbReference type="InterPro" id="IPR012160">
    <property type="entry name" value="LtaS-like"/>
</dbReference>
<sequence length="636" mass="73142">MRQIFTPVRRLVLQIILLLCCYFLSRCFFTLVNIKHFGGLSFSGFLELAFYGIRYDLSAIFAVNGLYMLLFLLPVPIWKMPRWEKFTQWLFVIVNGLTFGFELSDWAYYPFNFKRSTADVLNMVGRKGDFWSLLPRFLVDYWYVPLAWVGLWFVLIKLNKKIVKKTPLEKSFDLSMYWIMGLWQFVRLILFAGIAVVAIRGGFQYVPIGVRNAVQVTESKYAPIVLNTPFSIITTFQNDKLPDVHFFPDQELSKYIDPIKQYGGRPVQQKNVVLIILESFSKEFTGIGGHTSYTPFLDSIMQHSLVCVNAYANGLHSAEGVPAVISGVPSLMDESITTSVYGANRLTALPNTLHEIGYNTAFYHGGTNGTMSFDVFCAAAGYEKYYGRSEYNNEKDYDGNWGIWDEPFLQYFERGINKMKPPFMATVFTLSSHPPFNIPAQYKNVFLKGSIPIHQCIGYTDMALRKFFEAAAKEPWYNNTLFVFTADHCSPTTAFSDHQKGMGQYEIPIIFYAPGDSSLRGHIDTLTQQIDIFPSVMDYLGYDKKFFAYGNSIFRPAQHRYTINFIDGVYQWLSDGYLLQSVETNPTALYELPQDSLYQNNQLHANQAMTQHQLDYLKAFIQSYRNGLNRNQLWVQ</sequence>
<dbReference type="InterPro" id="IPR017850">
    <property type="entry name" value="Alkaline_phosphatase_core_sf"/>
</dbReference>
<evidence type="ECO:0000256" key="6">
    <source>
        <dbReference type="PIRSR" id="PIRSR005091-1"/>
    </source>
</evidence>